<comment type="caution">
    <text evidence="2">The sequence shown here is derived from an EMBL/GenBank/DDBJ whole genome shotgun (WGS) entry which is preliminary data.</text>
</comment>
<evidence type="ECO:0000313" key="2">
    <source>
        <dbReference type="EMBL" id="MFG6109571.1"/>
    </source>
</evidence>
<dbReference type="InterPro" id="IPR054384">
    <property type="entry name" value="SecDF_P1_head"/>
</dbReference>
<dbReference type="RefSeq" id="WP_394163266.1">
    <property type="nucleotide sequence ID" value="NZ_JBHGCJ010000006.1"/>
</dbReference>
<dbReference type="Pfam" id="PF22599">
    <property type="entry name" value="SecDF_P1_head"/>
    <property type="match status" value="1"/>
</dbReference>
<protein>
    <recommendedName>
        <fullName evidence="1">SecDF P1 head subdomain domain-containing protein</fullName>
    </recommendedName>
</protein>
<dbReference type="EMBL" id="JBHGCJ010000006">
    <property type="protein sequence ID" value="MFG6109571.1"/>
    <property type="molecule type" value="Genomic_DNA"/>
</dbReference>
<evidence type="ECO:0000313" key="3">
    <source>
        <dbReference type="Proteomes" id="UP001605261"/>
    </source>
</evidence>
<sequence>MGCEPATRLFNPDTTAAPLAQSRILMREVDEQGSAGATVLKDADGRPLAVLEPAFITTADIASITLAQAAQGQEPVLNVTMTDAAAPRIQAATEARIGRRVAFSIGDKVLSVATISGPFGKAMQVAGVGDQAEAARIFTEITGKQP</sequence>
<organism evidence="2 3">
    <name type="scientific">Stenotrophomonas nematodicola</name>
    <dbReference type="NCBI Taxonomy" id="2656746"/>
    <lineage>
        <taxon>Bacteria</taxon>
        <taxon>Pseudomonadati</taxon>
        <taxon>Pseudomonadota</taxon>
        <taxon>Gammaproteobacteria</taxon>
        <taxon>Lysobacterales</taxon>
        <taxon>Lysobacteraceae</taxon>
        <taxon>Stenotrophomonas</taxon>
    </lineage>
</organism>
<gene>
    <name evidence="2" type="ORF">ACEU0G_003584</name>
</gene>
<keyword evidence="3" id="KW-1185">Reference proteome</keyword>
<name>A0ABW7CYE1_9GAMM</name>
<evidence type="ECO:0000259" key="1">
    <source>
        <dbReference type="Pfam" id="PF22599"/>
    </source>
</evidence>
<dbReference type="Gene3D" id="3.30.1360.200">
    <property type="match status" value="1"/>
</dbReference>
<dbReference type="Proteomes" id="UP001605261">
    <property type="component" value="Unassembled WGS sequence"/>
</dbReference>
<feature type="domain" description="SecDF P1 head subdomain" evidence="1">
    <location>
        <begin position="40"/>
        <end position="137"/>
    </location>
</feature>
<accession>A0ABW7CYE1</accession>
<reference evidence="2 3" key="1">
    <citation type="submission" date="2024-09" db="EMBL/GenBank/DDBJ databases">
        <authorList>
            <consortium name="All-Russian atlas of soil microorganisms"/>
            <consortium name="as a basis for the search for new antimicrobial producers and enzymes with unique properties"/>
            <person name="Sokolova E.A."/>
            <person name="Voronina E.N."/>
        </authorList>
    </citation>
    <scope>NUCLEOTIDE SEQUENCE [LARGE SCALE GENOMIC DNA]</scope>
    <source>
        <strain evidence="2 3">AF-22b-331.1</strain>
    </source>
</reference>
<proteinExistence type="predicted"/>